<evidence type="ECO:0000256" key="1">
    <source>
        <dbReference type="ARBA" id="ARBA00005877"/>
    </source>
</evidence>
<keyword evidence="3" id="KW-0677">Repeat</keyword>
<dbReference type="Pfam" id="PF00903">
    <property type="entry name" value="Glyoxalase"/>
    <property type="match status" value="1"/>
</dbReference>
<evidence type="ECO:0000256" key="4">
    <source>
        <dbReference type="ARBA" id="ARBA00023004"/>
    </source>
</evidence>
<comment type="similarity">
    <text evidence="1">Belongs to the 4HPPD family.</text>
</comment>
<dbReference type="OrthoDB" id="9780241at2"/>
<dbReference type="PIRSF" id="PIRSF009283">
    <property type="entry name" value="HPP_dOase"/>
    <property type="match status" value="1"/>
</dbReference>
<dbReference type="InterPro" id="IPR041735">
    <property type="entry name" value="4OHPhenylPyrv_dOase_C"/>
</dbReference>
<dbReference type="InterPro" id="IPR004360">
    <property type="entry name" value="Glyas_Fos-R_dOase_dom"/>
</dbReference>
<dbReference type="EMBL" id="PVWO01000478">
    <property type="protein sequence ID" value="PSB46536.1"/>
    <property type="molecule type" value="Genomic_DNA"/>
</dbReference>
<name>A0A2T1FNE3_9CYAN</name>
<dbReference type="PANTHER" id="PTHR11959:SF1">
    <property type="entry name" value="4-HYDROXYPHENYLPYRUVATE DIOXYGENASE"/>
    <property type="match status" value="1"/>
</dbReference>
<keyword evidence="7" id="KW-0223">Dioxygenase</keyword>
<dbReference type="PANTHER" id="PTHR11959">
    <property type="entry name" value="4-HYDROXYPHENYLPYRUVATE DIOXYGENASE"/>
    <property type="match status" value="1"/>
</dbReference>
<dbReference type="CDD" id="cd07250">
    <property type="entry name" value="HPPD_C_like"/>
    <property type="match status" value="1"/>
</dbReference>
<gene>
    <name evidence="7" type="ORF">C7B77_24750</name>
</gene>
<reference evidence="7 8" key="1">
    <citation type="submission" date="2018-03" db="EMBL/GenBank/DDBJ databases">
        <title>The ancient ancestry and fast evolution of plastids.</title>
        <authorList>
            <person name="Moore K.R."/>
            <person name="Magnabosco C."/>
            <person name="Momper L."/>
            <person name="Gold D.A."/>
            <person name="Bosak T."/>
            <person name="Fournier G.P."/>
        </authorList>
    </citation>
    <scope>NUCLEOTIDE SEQUENCE [LARGE SCALE GENOMIC DNA]</scope>
    <source>
        <strain evidence="7 8">CCALA 037</strain>
    </source>
</reference>
<dbReference type="GO" id="GO:0046872">
    <property type="term" value="F:metal ion binding"/>
    <property type="evidence" value="ECO:0007669"/>
    <property type="project" value="UniProtKB-KW"/>
</dbReference>
<evidence type="ECO:0000256" key="2">
    <source>
        <dbReference type="ARBA" id="ARBA00022723"/>
    </source>
</evidence>
<evidence type="ECO:0000313" key="8">
    <source>
        <dbReference type="Proteomes" id="UP000238937"/>
    </source>
</evidence>
<evidence type="ECO:0000313" key="7">
    <source>
        <dbReference type="EMBL" id="PSB46536.1"/>
    </source>
</evidence>
<evidence type="ECO:0000256" key="3">
    <source>
        <dbReference type="ARBA" id="ARBA00022737"/>
    </source>
</evidence>
<feature type="binding site" evidence="5">
    <location>
        <position position="238"/>
    </location>
    <ligand>
        <name>Fe cation</name>
        <dbReference type="ChEBI" id="CHEBI:24875"/>
    </ligand>
</feature>
<dbReference type="Proteomes" id="UP000238937">
    <property type="component" value="Unassembled WGS sequence"/>
</dbReference>
<protein>
    <submittedName>
        <fullName evidence="7">4-hydroxyphenylpyruvate dioxygenase</fullName>
    </submittedName>
</protein>
<feature type="binding site" evidence="5">
    <location>
        <position position="326"/>
    </location>
    <ligand>
        <name>Fe cation</name>
        <dbReference type="ChEBI" id="CHEBI:24875"/>
    </ligand>
</feature>
<comment type="caution">
    <text evidence="7">The sequence shown here is derived from an EMBL/GenBank/DDBJ whole genome shotgun (WGS) entry which is preliminary data.</text>
</comment>
<sequence length="359" mass="40703">MGLKNLSQQANEHTVQYLVGNAHLLFSIASPLTSSSPVAEYLNLHPSGVKDVSFRVDDLEEIRCRISRLGIETIDRSSEDDQREWLKIRGWGAIEHTIIQASSRSYSEQIPELNETIIGVDRIVLNVAAGDLEPAVTWDRDRSCSEQIPDLYETIIGIDHIVLNVAAGELEPAVTWYRELFDFDVQQTFDIQTQKSGLASKALVSACGKIRFNINEPSSTNSQIQEFLDLNRGAGIQHIALQTHDILTSIDLMRQQAVSFLPIPQTYYANLQSRARSEQNLLLTDREWQQLERLQILMDWSTATPEEILLQIFTQPIFESPTFFFEIIERRNRAKGFGQGNFQALFEAIEDYNASTLSI</sequence>
<dbReference type="SUPFAM" id="SSF54593">
    <property type="entry name" value="Glyoxalase/Bleomycin resistance protein/Dihydroxybiphenyl dioxygenase"/>
    <property type="match status" value="1"/>
</dbReference>
<keyword evidence="7" id="KW-0670">Pyruvate</keyword>
<keyword evidence="8" id="KW-1185">Reference proteome</keyword>
<evidence type="ECO:0000259" key="6">
    <source>
        <dbReference type="PROSITE" id="PS51819"/>
    </source>
</evidence>
<dbReference type="AlphaFoldDB" id="A0A2T1FNE3"/>
<dbReference type="InterPro" id="IPR037523">
    <property type="entry name" value="VOC_core"/>
</dbReference>
<evidence type="ECO:0000256" key="5">
    <source>
        <dbReference type="PIRSR" id="PIRSR009283-1"/>
    </source>
</evidence>
<dbReference type="GO" id="GO:0003868">
    <property type="term" value="F:4-hydroxyphenylpyruvate dioxygenase activity"/>
    <property type="evidence" value="ECO:0007669"/>
    <property type="project" value="InterPro"/>
</dbReference>
<dbReference type="InterPro" id="IPR029068">
    <property type="entry name" value="Glyas_Bleomycin-R_OHBP_Dase"/>
</dbReference>
<dbReference type="GO" id="GO:0006572">
    <property type="term" value="P:L-tyrosine catabolic process"/>
    <property type="evidence" value="ECO:0007669"/>
    <property type="project" value="TreeGrafter"/>
</dbReference>
<keyword evidence="7" id="KW-0560">Oxidoreductase</keyword>
<feature type="domain" description="VOC" evidence="6">
    <location>
        <begin position="1"/>
        <end position="104"/>
    </location>
</feature>
<keyword evidence="2 5" id="KW-0479">Metal-binding</keyword>
<accession>A0A2T1FNE3</accession>
<keyword evidence="4 5" id="KW-0408">Iron</keyword>
<dbReference type="PROSITE" id="PS51819">
    <property type="entry name" value="VOC"/>
    <property type="match status" value="2"/>
</dbReference>
<proteinExistence type="inferred from homology"/>
<dbReference type="Gene3D" id="3.10.180.10">
    <property type="entry name" value="2,3-Dihydroxybiphenyl 1,2-Dioxygenase, domain 1"/>
    <property type="match status" value="2"/>
</dbReference>
<dbReference type="InterPro" id="IPR005956">
    <property type="entry name" value="4OHPhenylPyrv_dOase"/>
</dbReference>
<comment type="cofactor">
    <cofactor evidence="5">
        <name>Fe cation</name>
        <dbReference type="ChEBI" id="CHEBI:24875"/>
    </cofactor>
    <text evidence="5">Binds 1 Fe cation per subunit.</text>
</comment>
<organism evidence="7 8">
    <name type="scientific">Chamaesiphon polymorphus CCALA 037</name>
    <dbReference type="NCBI Taxonomy" id="2107692"/>
    <lineage>
        <taxon>Bacteria</taxon>
        <taxon>Bacillati</taxon>
        <taxon>Cyanobacteriota</taxon>
        <taxon>Cyanophyceae</taxon>
        <taxon>Gomontiellales</taxon>
        <taxon>Chamaesiphonaceae</taxon>
        <taxon>Chamaesiphon</taxon>
    </lineage>
</organism>
<feature type="binding site" evidence="5">
    <location>
        <position position="160"/>
    </location>
    <ligand>
        <name>Fe cation</name>
        <dbReference type="ChEBI" id="CHEBI:24875"/>
    </ligand>
</feature>
<feature type="domain" description="VOC" evidence="6">
    <location>
        <begin position="157"/>
        <end position="315"/>
    </location>
</feature>